<protein>
    <submittedName>
        <fullName evidence="3">Protein DETOXIFICATION 26</fullName>
    </submittedName>
</protein>
<dbReference type="EMBL" id="JACGWN010000008">
    <property type="protein sequence ID" value="KAL0440105.1"/>
    <property type="molecule type" value="Genomic_DNA"/>
</dbReference>
<proteinExistence type="inferred from homology"/>
<sequence>IRVANEIGAGNGNSAKFAVKVSVFNSLVVGFVFFLVIIAFPDKIAMIFTSSSSVISMVEGLALLLAITILFNCIQPIFQGIWAGMICGTMIQTLILTIVTIRYPWGKEANVHRLDQPHATKKNNTT</sequence>
<feature type="transmembrane region" description="Helical" evidence="2">
    <location>
        <begin position="21"/>
        <end position="40"/>
    </location>
</feature>
<evidence type="ECO:0000256" key="2">
    <source>
        <dbReference type="SAM" id="Phobius"/>
    </source>
</evidence>
<feature type="transmembrane region" description="Helical" evidence="2">
    <location>
        <begin position="52"/>
        <end position="71"/>
    </location>
</feature>
<keyword evidence="2" id="KW-1133">Transmembrane helix</keyword>
<dbReference type="GO" id="GO:0015297">
    <property type="term" value="F:antiporter activity"/>
    <property type="evidence" value="ECO:0007669"/>
    <property type="project" value="InterPro"/>
</dbReference>
<feature type="transmembrane region" description="Helical" evidence="2">
    <location>
        <begin position="77"/>
        <end position="99"/>
    </location>
</feature>
<comment type="caution">
    <text evidence="3">The sequence shown here is derived from an EMBL/GenBank/DDBJ whole genome shotgun (WGS) entry which is preliminary data.</text>
</comment>
<gene>
    <name evidence="3" type="ORF">Slati_2493500</name>
</gene>
<dbReference type="PANTHER" id="PTHR11206">
    <property type="entry name" value="MULTIDRUG RESISTANCE PROTEIN"/>
    <property type="match status" value="1"/>
</dbReference>
<accession>A0AAW2WFL5</accession>
<evidence type="ECO:0000256" key="1">
    <source>
        <dbReference type="ARBA" id="ARBA00010199"/>
    </source>
</evidence>
<keyword evidence="2" id="KW-0812">Transmembrane</keyword>
<evidence type="ECO:0000313" key="3">
    <source>
        <dbReference type="EMBL" id="KAL0440105.1"/>
    </source>
</evidence>
<keyword evidence="2" id="KW-0472">Membrane</keyword>
<dbReference type="GO" id="GO:0042910">
    <property type="term" value="F:xenobiotic transmembrane transporter activity"/>
    <property type="evidence" value="ECO:0007669"/>
    <property type="project" value="InterPro"/>
</dbReference>
<dbReference type="InterPro" id="IPR002528">
    <property type="entry name" value="MATE_fam"/>
</dbReference>
<organism evidence="3">
    <name type="scientific">Sesamum latifolium</name>
    <dbReference type="NCBI Taxonomy" id="2727402"/>
    <lineage>
        <taxon>Eukaryota</taxon>
        <taxon>Viridiplantae</taxon>
        <taxon>Streptophyta</taxon>
        <taxon>Embryophyta</taxon>
        <taxon>Tracheophyta</taxon>
        <taxon>Spermatophyta</taxon>
        <taxon>Magnoliopsida</taxon>
        <taxon>eudicotyledons</taxon>
        <taxon>Gunneridae</taxon>
        <taxon>Pentapetalae</taxon>
        <taxon>asterids</taxon>
        <taxon>lamiids</taxon>
        <taxon>Lamiales</taxon>
        <taxon>Pedaliaceae</taxon>
        <taxon>Sesamum</taxon>
    </lineage>
</organism>
<dbReference type="AlphaFoldDB" id="A0AAW2WFL5"/>
<dbReference type="Pfam" id="PF01554">
    <property type="entry name" value="MatE"/>
    <property type="match status" value="1"/>
</dbReference>
<reference evidence="3" key="1">
    <citation type="submission" date="2020-06" db="EMBL/GenBank/DDBJ databases">
        <authorList>
            <person name="Li T."/>
            <person name="Hu X."/>
            <person name="Zhang T."/>
            <person name="Song X."/>
            <person name="Zhang H."/>
            <person name="Dai N."/>
            <person name="Sheng W."/>
            <person name="Hou X."/>
            <person name="Wei L."/>
        </authorList>
    </citation>
    <scope>NUCLEOTIDE SEQUENCE</scope>
    <source>
        <strain evidence="3">KEN1</strain>
        <tissue evidence="3">Leaf</tissue>
    </source>
</reference>
<name>A0AAW2WFL5_9LAMI</name>
<feature type="non-terminal residue" evidence="3">
    <location>
        <position position="1"/>
    </location>
</feature>
<comment type="similarity">
    <text evidence="1">Belongs to the multi antimicrobial extrusion (MATE) (TC 2.A.66.1) family.</text>
</comment>
<dbReference type="GO" id="GO:0016020">
    <property type="term" value="C:membrane"/>
    <property type="evidence" value="ECO:0007669"/>
    <property type="project" value="InterPro"/>
</dbReference>
<reference evidence="3" key="2">
    <citation type="journal article" date="2024" name="Plant">
        <title>Genomic evolution and insights into agronomic trait innovations of Sesamum species.</title>
        <authorList>
            <person name="Miao H."/>
            <person name="Wang L."/>
            <person name="Qu L."/>
            <person name="Liu H."/>
            <person name="Sun Y."/>
            <person name="Le M."/>
            <person name="Wang Q."/>
            <person name="Wei S."/>
            <person name="Zheng Y."/>
            <person name="Lin W."/>
            <person name="Duan Y."/>
            <person name="Cao H."/>
            <person name="Xiong S."/>
            <person name="Wang X."/>
            <person name="Wei L."/>
            <person name="Li C."/>
            <person name="Ma Q."/>
            <person name="Ju M."/>
            <person name="Zhao R."/>
            <person name="Li G."/>
            <person name="Mu C."/>
            <person name="Tian Q."/>
            <person name="Mei H."/>
            <person name="Zhang T."/>
            <person name="Gao T."/>
            <person name="Zhang H."/>
        </authorList>
    </citation>
    <scope>NUCLEOTIDE SEQUENCE</scope>
    <source>
        <strain evidence="3">KEN1</strain>
    </source>
</reference>